<evidence type="ECO:0000313" key="2">
    <source>
        <dbReference type="Proteomes" id="UP000025227"/>
    </source>
</evidence>
<proteinExistence type="predicted"/>
<evidence type="ECO:0000313" key="3">
    <source>
        <dbReference type="WBParaSite" id="HCON_00054480-00001"/>
    </source>
</evidence>
<protein>
    <submittedName>
        <fullName evidence="3">Tnp_DDE_dom domain-containing protein</fullName>
    </submittedName>
</protein>
<feature type="signal peptide" evidence="1">
    <location>
        <begin position="1"/>
        <end position="18"/>
    </location>
</feature>
<keyword evidence="2" id="KW-1185">Reference proteome</keyword>
<name>A0A7I5E7T5_HAECO</name>
<organism evidence="2 3">
    <name type="scientific">Haemonchus contortus</name>
    <name type="common">Barber pole worm</name>
    <dbReference type="NCBI Taxonomy" id="6289"/>
    <lineage>
        <taxon>Eukaryota</taxon>
        <taxon>Metazoa</taxon>
        <taxon>Ecdysozoa</taxon>
        <taxon>Nematoda</taxon>
        <taxon>Chromadorea</taxon>
        <taxon>Rhabditida</taxon>
        <taxon>Rhabditina</taxon>
        <taxon>Rhabditomorpha</taxon>
        <taxon>Strongyloidea</taxon>
        <taxon>Trichostrongylidae</taxon>
        <taxon>Haemonchus</taxon>
    </lineage>
</organism>
<keyword evidence="1" id="KW-0732">Signal</keyword>
<sequence length="109" mass="12999">MWLPPCLLTGLFSFRLLGVLMQVKFPRMSDLLRALQGTVTTARGTLLNVERRRMDPRPLRRRDRLRRRRVEKEMARFKELLSRTKGFNATRTITTYWKSMARFVTEKVV</sequence>
<evidence type="ECO:0000256" key="1">
    <source>
        <dbReference type="SAM" id="SignalP"/>
    </source>
</evidence>
<dbReference type="AlphaFoldDB" id="A0A7I5E7T5"/>
<dbReference type="WBParaSite" id="HCON_00054480-00001">
    <property type="protein sequence ID" value="HCON_00054480-00001"/>
    <property type="gene ID" value="HCON_00054480"/>
</dbReference>
<feature type="chain" id="PRO_5035447981" evidence="1">
    <location>
        <begin position="19"/>
        <end position="109"/>
    </location>
</feature>
<accession>A0A7I5E7T5</accession>
<dbReference type="Proteomes" id="UP000025227">
    <property type="component" value="Unplaced"/>
</dbReference>
<reference evidence="3" key="1">
    <citation type="submission" date="2020-12" db="UniProtKB">
        <authorList>
            <consortium name="WormBaseParasite"/>
        </authorList>
    </citation>
    <scope>IDENTIFICATION</scope>
    <source>
        <strain evidence="3">MHco3</strain>
    </source>
</reference>